<evidence type="ECO:0000256" key="6">
    <source>
        <dbReference type="SAM" id="Phobius"/>
    </source>
</evidence>
<dbReference type="PANTHER" id="PTHR34187">
    <property type="entry name" value="FGR18P"/>
    <property type="match status" value="1"/>
</dbReference>
<dbReference type="PANTHER" id="PTHR34187:SF2">
    <property type="entry name" value="DUF202 DOMAIN-CONTAINING PROTEIN"/>
    <property type="match status" value="1"/>
</dbReference>
<evidence type="ECO:0000256" key="1">
    <source>
        <dbReference type="ARBA" id="ARBA00004651"/>
    </source>
</evidence>
<keyword evidence="2" id="KW-1003">Cell membrane</keyword>
<feature type="transmembrane region" description="Helical" evidence="6">
    <location>
        <begin position="111"/>
        <end position="131"/>
    </location>
</feature>
<evidence type="ECO:0000256" key="4">
    <source>
        <dbReference type="ARBA" id="ARBA00022989"/>
    </source>
</evidence>
<accession>A0ABU2WSJ8</accession>
<evidence type="ECO:0000313" key="8">
    <source>
        <dbReference type="EMBL" id="MDT0528872.1"/>
    </source>
</evidence>
<evidence type="ECO:0000313" key="9">
    <source>
        <dbReference type="Proteomes" id="UP001180973"/>
    </source>
</evidence>
<evidence type="ECO:0000259" key="7">
    <source>
        <dbReference type="Pfam" id="PF02656"/>
    </source>
</evidence>
<evidence type="ECO:0000256" key="5">
    <source>
        <dbReference type="ARBA" id="ARBA00023136"/>
    </source>
</evidence>
<dbReference type="InterPro" id="IPR052053">
    <property type="entry name" value="IM_YidH-like"/>
</dbReference>
<organism evidence="8 9">
    <name type="scientific">Micromonospora reichwaldensis</name>
    <dbReference type="NCBI Taxonomy" id="3075516"/>
    <lineage>
        <taxon>Bacteria</taxon>
        <taxon>Bacillati</taxon>
        <taxon>Actinomycetota</taxon>
        <taxon>Actinomycetes</taxon>
        <taxon>Micromonosporales</taxon>
        <taxon>Micromonosporaceae</taxon>
        <taxon>Micromonospora</taxon>
    </lineage>
</organism>
<feature type="transmembrane region" description="Helical" evidence="6">
    <location>
        <begin position="42"/>
        <end position="66"/>
    </location>
</feature>
<dbReference type="InterPro" id="IPR003807">
    <property type="entry name" value="DUF202"/>
</dbReference>
<protein>
    <submittedName>
        <fullName evidence="8">DUF202 domain-containing protein</fullName>
    </submittedName>
</protein>
<keyword evidence="3 6" id="KW-0812">Transmembrane</keyword>
<feature type="domain" description="DUF202" evidence="7">
    <location>
        <begin position="33"/>
        <end position="98"/>
    </location>
</feature>
<proteinExistence type="predicted"/>
<keyword evidence="5 6" id="KW-0472">Membrane</keyword>
<comment type="caution">
    <text evidence="8">The sequence shown here is derived from an EMBL/GenBank/DDBJ whole genome shotgun (WGS) entry which is preliminary data.</text>
</comment>
<evidence type="ECO:0000256" key="3">
    <source>
        <dbReference type="ARBA" id="ARBA00022692"/>
    </source>
</evidence>
<name>A0ABU2WSJ8_9ACTN</name>
<keyword evidence="9" id="KW-1185">Reference proteome</keyword>
<keyword evidence="4 6" id="KW-1133">Transmembrane helix</keyword>
<sequence>MVVDTDDGTSSRTPGRRRWPGRVFDRGVDPDPRFSLANERTFLAWIRTSLALFAAGIALEALALPIAPGLRRAAAVVLIVLGAAAPVQAWIGWLRTEAALRLGRSLPPPALAMPLGLGLVLAAGLILVGLVR</sequence>
<dbReference type="EMBL" id="JAVRFL010000007">
    <property type="protein sequence ID" value="MDT0528872.1"/>
    <property type="molecule type" value="Genomic_DNA"/>
</dbReference>
<dbReference type="RefSeq" id="WP_311411063.1">
    <property type="nucleotide sequence ID" value="NZ_JAVRFL010000007.1"/>
</dbReference>
<dbReference type="Pfam" id="PF02656">
    <property type="entry name" value="DUF202"/>
    <property type="match status" value="1"/>
</dbReference>
<evidence type="ECO:0000256" key="2">
    <source>
        <dbReference type="ARBA" id="ARBA00022475"/>
    </source>
</evidence>
<feature type="transmembrane region" description="Helical" evidence="6">
    <location>
        <begin position="73"/>
        <end position="91"/>
    </location>
</feature>
<reference evidence="8" key="1">
    <citation type="submission" date="2023-09" db="EMBL/GenBank/DDBJ databases">
        <title>30 novel species of actinomycetes from the DSMZ collection.</title>
        <authorList>
            <person name="Nouioui I."/>
        </authorList>
    </citation>
    <scope>NUCLEOTIDE SEQUENCE</scope>
    <source>
        <strain evidence="8">DSM 115977</strain>
    </source>
</reference>
<gene>
    <name evidence="8" type="ORF">RM555_07700</name>
</gene>
<dbReference type="Proteomes" id="UP001180973">
    <property type="component" value="Unassembled WGS sequence"/>
</dbReference>
<comment type="subcellular location">
    <subcellularLocation>
        <location evidence="1">Cell membrane</location>
        <topology evidence="1">Multi-pass membrane protein</topology>
    </subcellularLocation>
</comment>